<dbReference type="PRINTS" id="PR00778">
    <property type="entry name" value="HTHARSR"/>
</dbReference>
<dbReference type="SMART" id="SM00418">
    <property type="entry name" value="HTH_ARSR"/>
    <property type="match status" value="1"/>
</dbReference>
<dbReference type="PROSITE" id="PS50987">
    <property type="entry name" value="HTH_ARSR_2"/>
    <property type="match status" value="1"/>
</dbReference>
<dbReference type="EMBL" id="VIKS01000012">
    <property type="protein sequence ID" value="TQV85454.1"/>
    <property type="molecule type" value="Genomic_DNA"/>
</dbReference>
<sequence length="119" mass="13766">MKVNYSKSIPYNDDALDRLFKALSDRTRRAQLARLVKGPASISELAEPFDMSLPAASKHLKVLEKAKLVSCKKSGRVHYCQLQPEVLQNVEHWLTDYREFWNEKLDKLAQFVARESDDE</sequence>
<dbReference type="InterPro" id="IPR036390">
    <property type="entry name" value="WH_DNA-bd_sf"/>
</dbReference>
<dbReference type="OrthoDB" id="46768at2"/>
<dbReference type="InterPro" id="IPR001845">
    <property type="entry name" value="HTH_ArsR_DNA-bd_dom"/>
</dbReference>
<dbReference type="GO" id="GO:0003700">
    <property type="term" value="F:DNA-binding transcription factor activity"/>
    <property type="evidence" value="ECO:0007669"/>
    <property type="project" value="InterPro"/>
</dbReference>
<dbReference type="Proteomes" id="UP000315439">
    <property type="component" value="Unassembled WGS sequence"/>
</dbReference>
<dbReference type="NCBIfam" id="NF033788">
    <property type="entry name" value="HTH_metalloreg"/>
    <property type="match status" value="1"/>
</dbReference>
<dbReference type="PANTHER" id="PTHR38600">
    <property type="entry name" value="TRANSCRIPTIONAL REGULATORY PROTEIN"/>
    <property type="match status" value="1"/>
</dbReference>
<keyword evidence="3" id="KW-1185">Reference proteome</keyword>
<protein>
    <submittedName>
        <fullName evidence="2">Helix-turn-helix transcriptional regulator</fullName>
    </submittedName>
</protein>
<gene>
    <name evidence="2" type="ORF">FLL46_20020</name>
</gene>
<dbReference type="SUPFAM" id="SSF46785">
    <property type="entry name" value="Winged helix' DNA-binding domain"/>
    <property type="match status" value="1"/>
</dbReference>
<accession>A0A545U7K9</accession>
<organism evidence="2 3">
    <name type="scientific">Aliikangiella coralliicola</name>
    <dbReference type="NCBI Taxonomy" id="2592383"/>
    <lineage>
        <taxon>Bacteria</taxon>
        <taxon>Pseudomonadati</taxon>
        <taxon>Pseudomonadota</taxon>
        <taxon>Gammaproteobacteria</taxon>
        <taxon>Oceanospirillales</taxon>
        <taxon>Pleioneaceae</taxon>
        <taxon>Aliikangiella</taxon>
    </lineage>
</organism>
<dbReference type="PANTHER" id="PTHR38600:SF2">
    <property type="entry name" value="SLL0088 PROTEIN"/>
    <property type="match status" value="1"/>
</dbReference>
<dbReference type="InterPro" id="IPR036388">
    <property type="entry name" value="WH-like_DNA-bd_sf"/>
</dbReference>
<feature type="domain" description="HTH arsR-type" evidence="1">
    <location>
        <begin position="8"/>
        <end position="102"/>
    </location>
</feature>
<dbReference type="Gene3D" id="1.10.10.10">
    <property type="entry name" value="Winged helix-like DNA-binding domain superfamily/Winged helix DNA-binding domain"/>
    <property type="match status" value="1"/>
</dbReference>
<name>A0A545U7K9_9GAMM</name>
<proteinExistence type="predicted"/>
<dbReference type="CDD" id="cd00090">
    <property type="entry name" value="HTH_ARSR"/>
    <property type="match status" value="1"/>
</dbReference>
<dbReference type="RefSeq" id="WP_142933131.1">
    <property type="nucleotide sequence ID" value="NZ_ML660168.1"/>
</dbReference>
<evidence type="ECO:0000313" key="3">
    <source>
        <dbReference type="Proteomes" id="UP000315439"/>
    </source>
</evidence>
<reference evidence="2 3" key="1">
    <citation type="submission" date="2019-07" db="EMBL/GenBank/DDBJ databases">
        <title>Draft genome for Aliikangiella sp. M105.</title>
        <authorList>
            <person name="Wang G."/>
        </authorList>
    </citation>
    <scope>NUCLEOTIDE SEQUENCE [LARGE SCALE GENOMIC DNA]</scope>
    <source>
        <strain evidence="2 3">M105</strain>
    </source>
</reference>
<evidence type="ECO:0000313" key="2">
    <source>
        <dbReference type="EMBL" id="TQV85454.1"/>
    </source>
</evidence>
<dbReference type="Pfam" id="PF12840">
    <property type="entry name" value="HTH_20"/>
    <property type="match status" value="1"/>
</dbReference>
<evidence type="ECO:0000259" key="1">
    <source>
        <dbReference type="PROSITE" id="PS50987"/>
    </source>
</evidence>
<comment type="caution">
    <text evidence="2">The sequence shown here is derived from an EMBL/GenBank/DDBJ whole genome shotgun (WGS) entry which is preliminary data.</text>
</comment>
<dbReference type="InterPro" id="IPR011991">
    <property type="entry name" value="ArsR-like_HTH"/>
</dbReference>
<dbReference type="AlphaFoldDB" id="A0A545U7K9"/>